<dbReference type="InterPro" id="IPR023485">
    <property type="entry name" value="Ptyr_pPase"/>
</dbReference>
<comment type="similarity">
    <text evidence="1">Belongs to the low molecular weight phosphotyrosine protein phosphatase family.</text>
</comment>
<feature type="active site" description="Nucleophile" evidence="5">
    <location>
        <position position="11"/>
    </location>
</feature>
<keyword evidence="3" id="KW-0378">Hydrolase</keyword>
<feature type="active site" description="Proton donor" evidence="5">
    <location>
        <position position="123"/>
    </location>
</feature>
<dbReference type="AlphaFoldDB" id="A0A318RJM4"/>
<dbReference type="EC" id="3.1.3.48" evidence="2"/>
<dbReference type="InterPro" id="IPR036196">
    <property type="entry name" value="Ptyr_pPase_sf"/>
</dbReference>
<dbReference type="PRINTS" id="PR00719">
    <property type="entry name" value="LMWPTPASE"/>
</dbReference>
<dbReference type="InterPro" id="IPR017867">
    <property type="entry name" value="Tyr_phospatase_low_mol_wt"/>
</dbReference>
<feature type="domain" description="Phosphotyrosine protein phosphatase I" evidence="6">
    <location>
        <begin position="5"/>
        <end position="149"/>
    </location>
</feature>
<gene>
    <name evidence="7" type="ORF">DFR67_11066</name>
</gene>
<name>A0A318RJM4_WILLI</name>
<dbReference type="CDD" id="cd16343">
    <property type="entry name" value="LMWPTP"/>
    <property type="match status" value="1"/>
</dbReference>
<dbReference type="EMBL" id="QJSP01000010">
    <property type="protein sequence ID" value="PYE15405.1"/>
    <property type="molecule type" value="Genomic_DNA"/>
</dbReference>
<evidence type="ECO:0000256" key="2">
    <source>
        <dbReference type="ARBA" id="ARBA00013064"/>
    </source>
</evidence>
<keyword evidence="8" id="KW-1185">Reference proteome</keyword>
<evidence type="ECO:0000256" key="4">
    <source>
        <dbReference type="ARBA" id="ARBA00022912"/>
    </source>
</evidence>
<dbReference type="Pfam" id="PF01451">
    <property type="entry name" value="LMWPc"/>
    <property type="match status" value="1"/>
</dbReference>
<accession>A0A318RJM4</accession>
<evidence type="ECO:0000259" key="6">
    <source>
        <dbReference type="SMART" id="SM00226"/>
    </source>
</evidence>
<sequence>MSEPLHVTFVCTGNICRSPMGQNIFRHALADAGLADQVRVSSCGTGDWHVGEGADVRARTELTSAGYDDDHVAAQLGSEHLSADLLLAMDTGHLTALRNAGVADRSALLRSFDPDADSDDVADPYFGSDADFTDVRTQIEAAMPGLLDWVRARL</sequence>
<dbReference type="PANTHER" id="PTHR11717">
    <property type="entry name" value="LOW MOLECULAR WEIGHT PROTEIN TYROSINE PHOSPHATASE"/>
    <property type="match status" value="1"/>
</dbReference>
<feature type="active site" evidence="5">
    <location>
        <position position="17"/>
    </location>
</feature>
<keyword evidence="4" id="KW-0904">Protein phosphatase</keyword>
<evidence type="ECO:0000256" key="1">
    <source>
        <dbReference type="ARBA" id="ARBA00011063"/>
    </source>
</evidence>
<dbReference type="RefSeq" id="WP_110470757.1">
    <property type="nucleotide sequence ID" value="NZ_QJSP01000010.1"/>
</dbReference>
<evidence type="ECO:0000313" key="7">
    <source>
        <dbReference type="EMBL" id="PYE15405.1"/>
    </source>
</evidence>
<protein>
    <recommendedName>
        <fullName evidence="2">protein-tyrosine-phosphatase</fullName>
        <ecNumber evidence="2">3.1.3.48</ecNumber>
    </recommendedName>
</protein>
<dbReference type="OrthoDB" id="9784339at2"/>
<proteinExistence type="inferred from homology"/>
<dbReference type="PANTHER" id="PTHR11717:SF7">
    <property type="entry name" value="LOW MOLECULAR WEIGHT PHOSPHOTYROSINE PROTEIN PHOSPHATASE"/>
    <property type="match status" value="1"/>
</dbReference>
<reference evidence="7 8" key="1">
    <citation type="submission" date="2018-06" db="EMBL/GenBank/DDBJ databases">
        <title>Genomic Encyclopedia of Type Strains, Phase IV (KMG-IV): sequencing the most valuable type-strain genomes for metagenomic binning, comparative biology and taxonomic classification.</title>
        <authorList>
            <person name="Goeker M."/>
        </authorList>
    </citation>
    <scope>NUCLEOTIDE SEQUENCE [LARGE SCALE GENOMIC DNA]</scope>
    <source>
        <strain evidence="7 8">DSM 45521</strain>
    </source>
</reference>
<organism evidence="7 8">
    <name type="scientific">Williamsia limnetica</name>
    <dbReference type="NCBI Taxonomy" id="882452"/>
    <lineage>
        <taxon>Bacteria</taxon>
        <taxon>Bacillati</taxon>
        <taxon>Actinomycetota</taxon>
        <taxon>Actinomycetes</taxon>
        <taxon>Mycobacteriales</taxon>
        <taxon>Nocardiaceae</taxon>
        <taxon>Williamsia</taxon>
    </lineage>
</organism>
<comment type="caution">
    <text evidence="7">The sequence shown here is derived from an EMBL/GenBank/DDBJ whole genome shotgun (WGS) entry which is preliminary data.</text>
</comment>
<dbReference type="Gene3D" id="3.40.50.2300">
    <property type="match status" value="1"/>
</dbReference>
<dbReference type="Proteomes" id="UP000247591">
    <property type="component" value="Unassembled WGS sequence"/>
</dbReference>
<dbReference type="GO" id="GO:0004725">
    <property type="term" value="F:protein tyrosine phosphatase activity"/>
    <property type="evidence" value="ECO:0007669"/>
    <property type="project" value="UniProtKB-EC"/>
</dbReference>
<evidence type="ECO:0000256" key="3">
    <source>
        <dbReference type="ARBA" id="ARBA00022801"/>
    </source>
</evidence>
<evidence type="ECO:0000256" key="5">
    <source>
        <dbReference type="PIRSR" id="PIRSR617867-1"/>
    </source>
</evidence>
<dbReference type="SUPFAM" id="SSF52788">
    <property type="entry name" value="Phosphotyrosine protein phosphatases I"/>
    <property type="match status" value="1"/>
</dbReference>
<dbReference type="SMART" id="SM00226">
    <property type="entry name" value="LMWPc"/>
    <property type="match status" value="1"/>
</dbReference>
<evidence type="ECO:0000313" key="8">
    <source>
        <dbReference type="Proteomes" id="UP000247591"/>
    </source>
</evidence>
<dbReference type="InterPro" id="IPR050438">
    <property type="entry name" value="LMW_PTPase"/>
</dbReference>